<comment type="caution">
    <text evidence="1">The sequence shown here is derived from an EMBL/GenBank/DDBJ whole genome shotgun (WGS) entry which is preliminary data.</text>
</comment>
<dbReference type="EMBL" id="JXJU01000046">
    <property type="protein sequence ID" value="PCR98655.1"/>
    <property type="molecule type" value="Genomic_DNA"/>
</dbReference>
<organism evidence="1 2">
    <name type="scientific">Lactococcus fujiensis JCM 16395</name>
    <dbReference type="NCBI Taxonomy" id="1291764"/>
    <lineage>
        <taxon>Bacteria</taxon>
        <taxon>Bacillati</taxon>
        <taxon>Bacillota</taxon>
        <taxon>Bacilli</taxon>
        <taxon>Lactobacillales</taxon>
        <taxon>Streptococcaceae</taxon>
        <taxon>Lactococcus</taxon>
    </lineage>
</organism>
<gene>
    <name evidence="1" type="ORF">RT41_GL001395</name>
</gene>
<reference evidence="1 2" key="1">
    <citation type="submission" date="2014-12" db="EMBL/GenBank/DDBJ databases">
        <title>Draft genome sequences of 10 type strains of Lactococcus.</title>
        <authorList>
            <person name="Sun Z."/>
            <person name="Zhong Z."/>
            <person name="Liu W."/>
            <person name="Zhang W."/>
            <person name="Zhang H."/>
        </authorList>
    </citation>
    <scope>NUCLEOTIDE SEQUENCE [LARGE SCALE GENOMIC DNA]</scope>
    <source>
        <strain evidence="1 2">JCM 16395</strain>
    </source>
</reference>
<evidence type="ECO:0000313" key="2">
    <source>
        <dbReference type="Proteomes" id="UP000218181"/>
    </source>
</evidence>
<accession>A0A2A5RHX8</accession>
<sequence length="111" mass="13093">MEIETIKFGEFFYLLFSEMNIQIIPVGKAEKVIIFKTDIFIEQETLDGEIFEPEYNMTTTLDILPQENMTQIALKSTAKILNEANKLLDFIWDNKKNFLEKVTVHEIYDKH</sequence>
<evidence type="ECO:0000313" key="1">
    <source>
        <dbReference type="EMBL" id="PCR98655.1"/>
    </source>
</evidence>
<protein>
    <submittedName>
        <fullName evidence="1">Uncharacterized protein</fullName>
    </submittedName>
</protein>
<dbReference type="AlphaFoldDB" id="A0A2A5RHX8"/>
<dbReference type="RefSeq" id="WP_054640069.1">
    <property type="nucleotide sequence ID" value="NZ_BBAL01000037.1"/>
</dbReference>
<name>A0A2A5RHX8_9LACT</name>
<dbReference type="STRING" id="1291764.GCA_001311235_03244"/>
<proteinExistence type="predicted"/>
<dbReference type="Proteomes" id="UP000218181">
    <property type="component" value="Unassembled WGS sequence"/>
</dbReference>
<keyword evidence="2" id="KW-1185">Reference proteome</keyword>